<keyword evidence="2" id="KW-1185">Reference proteome</keyword>
<dbReference type="Proteomes" id="UP000772434">
    <property type="component" value="Unassembled WGS sequence"/>
</dbReference>
<protein>
    <submittedName>
        <fullName evidence="1">Uncharacterized protein</fullName>
    </submittedName>
</protein>
<proteinExistence type="predicted"/>
<sequence length="138" mass="16036">MRPRWADQSLVVRTWKITACLYWSKYQVFPACYDQSSSNSRIHICSSSLVRDEEQLGAAGAIVGCDGSRDVFRPEIEDCQRCQQEWYNSRLPFHNFLYKARPTNFARVRASLPRAHNPILISQLQLDQTSHRCRREGS</sequence>
<comment type="caution">
    <text evidence="1">The sequence shown here is derived from an EMBL/GenBank/DDBJ whole genome shotgun (WGS) entry which is preliminary data.</text>
</comment>
<reference evidence="1" key="1">
    <citation type="submission" date="2020-11" db="EMBL/GenBank/DDBJ databases">
        <authorList>
            <consortium name="DOE Joint Genome Institute"/>
            <person name="Ahrendt S."/>
            <person name="Riley R."/>
            <person name="Andreopoulos W."/>
            <person name="Labutti K."/>
            <person name="Pangilinan J."/>
            <person name="Ruiz-Duenas F.J."/>
            <person name="Barrasa J.M."/>
            <person name="Sanchez-Garcia M."/>
            <person name="Camarero S."/>
            <person name="Miyauchi S."/>
            <person name="Serrano A."/>
            <person name="Linde D."/>
            <person name="Babiker R."/>
            <person name="Drula E."/>
            <person name="Ayuso-Fernandez I."/>
            <person name="Pacheco R."/>
            <person name="Padilla G."/>
            <person name="Ferreira P."/>
            <person name="Barriuso J."/>
            <person name="Kellner H."/>
            <person name="Castanera R."/>
            <person name="Alfaro M."/>
            <person name="Ramirez L."/>
            <person name="Pisabarro A.G."/>
            <person name="Kuo A."/>
            <person name="Tritt A."/>
            <person name="Lipzen A."/>
            <person name="He G."/>
            <person name="Yan M."/>
            <person name="Ng V."/>
            <person name="Cullen D."/>
            <person name="Martin F."/>
            <person name="Rosso M.-N."/>
            <person name="Henrissat B."/>
            <person name="Hibbett D."/>
            <person name="Martinez A.T."/>
            <person name="Grigoriev I.V."/>
        </authorList>
    </citation>
    <scope>NUCLEOTIDE SEQUENCE</scope>
    <source>
        <strain evidence="1">AH 40177</strain>
    </source>
</reference>
<gene>
    <name evidence="1" type="ORF">BDP27DRAFT_1325239</name>
</gene>
<evidence type="ECO:0000313" key="1">
    <source>
        <dbReference type="EMBL" id="KAF9069705.1"/>
    </source>
</evidence>
<accession>A0A9P5U7A4</accession>
<feature type="non-terminal residue" evidence="1">
    <location>
        <position position="1"/>
    </location>
</feature>
<dbReference type="EMBL" id="JADNRY010000048">
    <property type="protein sequence ID" value="KAF9069705.1"/>
    <property type="molecule type" value="Genomic_DNA"/>
</dbReference>
<organism evidence="1 2">
    <name type="scientific">Rhodocollybia butyracea</name>
    <dbReference type="NCBI Taxonomy" id="206335"/>
    <lineage>
        <taxon>Eukaryota</taxon>
        <taxon>Fungi</taxon>
        <taxon>Dikarya</taxon>
        <taxon>Basidiomycota</taxon>
        <taxon>Agaricomycotina</taxon>
        <taxon>Agaricomycetes</taxon>
        <taxon>Agaricomycetidae</taxon>
        <taxon>Agaricales</taxon>
        <taxon>Marasmiineae</taxon>
        <taxon>Omphalotaceae</taxon>
        <taxon>Rhodocollybia</taxon>
    </lineage>
</organism>
<evidence type="ECO:0000313" key="2">
    <source>
        <dbReference type="Proteomes" id="UP000772434"/>
    </source>
</evidence>
<name>A0A9P5U7A4_9AGAR</name>
<dbReference type="AlphaFoldDB" id="A0A9P5U7A4"/>